<dbReference type="EMBL" id="ML979136">
    <property type="protein sequence ID" value="KAF1915377.1"/>
    <property type="molecule type" value="Genomic_DNA"/>
</dbReference>
<evidence type="ECO:0000313" key="2">
    <source>
        <dbReference type="Proteomes" id="UP000800096"/>
    </source>
</evidence>
<name>A0A6A5QMW8_AMPQU</name>
<dbReference type="AlphaFoldDB" id="A0A6A5QMW8"/>
<dbReference type="Proteomes" id="UP000800096">
    <property type="component" value="Unassembled WGS sequence"/>
</dbReference>
<evidence type="ECO:0000313" key="1">
    <source>
        <dbReference type="EMBL" id="KAF1915377.1"/>
    </source>
</evidence>
<organism evidence="1 2">
    <name type="scientific">Ampelomyces quisqualis</name>
    <name type="common">Powdery mildew agent</name>
    <dbReference type="NCBI Taxonomy" id="50730"/>
    <lineage>
        <taxon>Eukaryota</taxon>
        <taxon>Fungi</taxon>
        <taxon>Dikarya</taxon>
        <taxon>Ascomycota</taxon>
        <taxon>Pezizomycotina</taxon>
        <taxon>Dothideomycetes</taxon>
        <taxon>Pleosporomycetidae</taxon>
        <taxon>Pleosporales</taxon>
        <taxon>Pleosporineae</taxon>
        <taxon>Phaeosphaeriaceae</taxon>
        <taxon>Ampelomyces</taxon>
    </lineage>
</organism>
<reference evidence="1" key="1">
    <citation type="journal article" date="2020" name="Stud. Mycol.">
        <title>101 Dothideomycetes genomes: a test case for predicting lifestyles and emergence of pathogens.</title>
        <authorList>
            <person name="Haridas S."/>
            <person name="Albert R."/>
            <person name="Binder M."/>
            <person name="Bloem J."/>
            <person name="Labutti K."/>
            <person name="Salamov A."/>
            <person name="Andreopoulos B."/>
            <person name="Baker S."/>
            <person name="Barry K."/>
            <person name="Bills G."/>
            <person name="Bluhm B."/>
            <person name="Cannon C."/>
            <person name="Castanera R."/>
            <person name="Culley D."/>
            <person name="Daum C."/>
            <person name="Ezra D."/>
            <person name="Gonzalez J."/>
            <person name="Henrissat B."/>
            <person name="Kuo A."/>
            <person name="Liang C."/>
            <person name="Lipzen A."/>
            <person name="Lutzoni F."/>
            <person name="Magnuson J."/>
            <person name="Mondo S."/>
            <person name="Nolan M."/>
            <person name="Ohm R."/>
            <person name="Pangilinan J."/>
            <person name="Park H.-J."/>
            <person name="Ramirez L."/>
            <person name="Alfaro M."/>
            <person name="Sun H."/>
            <person name="Tritt A."/>
            <person name="Yoshinaga Y."/>
            <person name="Zwiers L.-H."/>
            <person name="Turgeon B."/>
            <person name="Goodwin S."/>
            <person name="Spatafora J."/>
            <person name="Crous P."/>
            <person name="Grigoriev I."/>
        </authorList>
    </citation>
    <scope>NUCLEOTIDE SEQUENCE</scope>
    <source>
        <strain evidence="1">HMLAC05119</strain>
    </source>
</reference>
<sequence>MSRTPIILIGRSARIAIKVCDDLLPEYDVIHVILSSEQGVKDLPLLLSTPPRVPEHSRDNIGSQKYDGRARAIVLGGGIDDDMFHDMKNACNHVDNSIFWVRADISVDNMPDLSDTEAFGAETVKRVKRKLNELEVSTEGAAVKSEGVHFF</sequence>
<gene>
    <name evidence="1" type="ORF">BDU57DRAFT_518318</name>
</gene>
<dbReference type="OrthoDB" id="3649348at2759"/>
<protein>
    <submittedName>
        <fullName evidence="1">Uncharacterized protein</fullName>
    </submittedName>
</protein>
<keyword evidence="2" id="KW-1185">Reference proteome</keyword>
<accession>A0A6A5QMW8</accession>
<proteinExistence type="predicted"/>